<organism evidence="2">
    <name type="scientific">marine sediment metagenome</name>
    <dbReference type="NCBI Taxonomy" id="412755"/>
    <lineage>
        <taxon>unclassified sequences</taxon>
        <taxon>metagenomes</taxon>
        <taxon>ecological metagenomes</taxon>
    </lineage>
</organism>
<sequence>MILHLEAEIEVTDDLQQLGFDTIGEQIEYLLPKYCHNIERLRKVRISRTIYEGFYDDHEEFNAKEGGDSNTKETPAIPTIDDDKDELGMVEFPHY</sequence>
<gene>
    <name evidence="2" type="ORF">LCGC14_1507290</name>
</gene>
<reference evidence="2" key="1">
    <citation type="journal article" date="2015" name="Nature">
        <title>Complex archaea that bridge the gap between prokaryotes and eukaryotes.</title>
        <authorList>
            <person name="Spang A."/>
            <person name="Saw J.H."/>
            <person name="Jorgensen S.L."/>
            <person name="Zaremba-Niedzwiedzka K."/>
            <person name="Martijn J."/>
            <person name="Lind A.E."/>
            <person name="van Eijk R."/>
            <person name="Schleper C."/>
            <person name="Guy L."/>
            <person name="Ettema T.J."/>
        </authorList>
    </citation>
    <scope>NUCLEOTIDE SEQUENCE</scope>
</reference>
<protein>
    <submittedName>
        <fullName evidence="2">Uncharacterized protein</fullName>
    </submittedName>
</protein>
<comment type="caution">
    <text evidence="2">The sequence shown here is derived from an EMBL/GenBank/DDBJ whole genome shotgun (WGS) entry which is preliminary data.</text>
</comment>
<feature type="region of interest" description="Disordered" evidence="1">
    <location>
        <begin position="61"/>
        <end position="87"/>
    </location>
</feature>
<proteinExistence type="predicted"/>
<accession>A0A0F9J2F4</accession>
<dbReference type="AlphaFoldDB" id="A0A0F9J2F4"/>
<name>A0A0F9J2F4_9ZZZZ</name>
<evidence type="ECO:0000313" key="2">
    <source>
        <dbReference type="EMBL" id="KKM63849.1"/>
    </source>
</evidence>
<dbReference type="EMBL" id="LAZR01011018">
    <property type="protein sequence ID" value="KKM63849.1"/>
    <property type="molecule type" value="Genomic_DNA"/>
</dbReference>
<evidence type="ECO:0000256" key="1">
    <source>
        <dbReference type="SAM" id="MobiDB-lite"/>
    </source>
</evidence>
<feature type="compositionally biased region" description="Basic and acidic residues" evidence="1">
    <location>
        <begin position="61"/>
        <end position="71"/>
    </location>
</feature>